<reference evidence="1" key="1">
    <citation type="submission" date="2021-01" db="EMBL/GenBank/DDBJ databases">
        <title>Whole genome shotgun sequence of Actinoplanes ferrugineus NBRC 15555.</title>
        <authorList>
            <person name="Komaki H."/>
            <person name="Tamura T."/>
        </authorList>
    </citation>
    <scope>NUCLEOTIDE SEQUENCE</scope>
    <source>
        <strain evidence="1">NBRC 15555</strain>
    </source>
</reference>
<dbReference type="Proteomes" id="UP000598174">
    <property type="component" value="Unassembled WGS sequence"/>
</dbReference>
<dbReference type="AlphaFoldDB" id="A0A919MI72"/>
<gene>
    <name evidence="1" type="ORF">Afe05nite_75490</name>
</gene>
<sequence>MAAAFVSWLGAVVACYVWDYAAGMQMMRWFWDAARSVDPHAPDGAVRFPICSAEGLAAAWTAAGLRSVETRPITVPTVFTDFADYWQPFLGGQGAAPAYLARLSADQQQEIRGRLADRLPRPPDGSIALTATAWAIRGRR</sequence>
<name>A0A919MI72_9ACTN</name>
<evidence type="ECO:0000313" key="1">
    <source>
        <dbReference type="EMBL" id="GIE15709.1"/>
    </source>
</evidence>
<organism evidence="1 2">
    <name type="scientific">Paractinoplanes ferrugineus</name>
    <dbReference type="NCBI Taxonomy" id="113564"/>
    <lineage>
        <taxon>Bacteria</taxon>
        <taxon>Bacillati</taxon>
        <taxon>Actinomycetota</taxon>
        <taxon>Actinomycetes</taxon>
        <taxon>Micromonosporales</taxon>
        <taxon>Micromonosporaceae</taxon>
        <taxon>Paractinoplanes</taxon>
    </lineage>
</organism>
<evidence type="ECO:0000313" key="2">
    <source>
        <dbReference type="Proteomes" id="UP000598174"/>
    </source>
</evidence>
<comment type="caution">
    <text evidence="1">The sequence shown here is derived from an EMBL/GenBank/DDBJ whole genome shotgun (WGS) entry which is preliminary data.</text>
</comment>
<evidence type="ECO:0008006" key="3">
    <source>
        <dbReference type="Google" id="ProtNLM"/>
    </source>
</evidence>
<keyword evidence="2" id="KW-1185">Reference proteome</keyword>
<proteinExistence type="predicted"/>
<dbReference type="RefSeq" id="WP_203822066.1">
    <property type="nucleotide sequence ID" value="NZ_BAAABP010000034.1"/>
</dbReference>
<protein>
    <recommendedName>
        <fullName evidence="3">Methyltransferase</fullName>
    </recommendedName>
</protein>
<dbReference type="EMBL" id="BOMM01000071">
    <property type="protein sequence ID" value="GIE15709.1"/>
    <property type="molecule type" value="Genomic_DNA"/>
</dbReference>
<accession>A0A919MI72</accession>